<dbReference type="EnsemblPlants" id="Pp3c11_23110V3.1">
    <property type="protein sequence ID" value="Pp3c11_23110V3.1"/>
    <property type="gene ID" value="Pp3c11_23110"/>
</dbReference>
<dbReference type="EMBL" id="ABEU02000011">
    <property type="protein sequence ID" value="PNR45662.1"/>
    <property type="molecule type" value="Genomic_DNA"/>
</dbReference>
<feature type="chain" id="PRO_5044576369" evidence="2">
    <location>
        <begin position="23"/>
        <end position="228"/>
    </location>
</feature>
<dbReference type="OMA" id="KANEYHY"/>
<gene>
    <name evidence="4" type="primary">LOC112288187</name>
    <name evidence="3" type="ORF">PHYPA_015433</name>
</gene>
<evidence type="ECO:0000313" key="3">
    <source>
        <dbReference type="EMBL" id="PNR45662.1"/>
    </source>
</evidence>
<dbReference type="Gramene" id="Pp3c11_23110V3.2">
    <property type="protein sequence ID" value="Pp3c11_23110V3.2"/>
    <property type="gene ID" value="Pp3c11_23110"/>
</dbReference>
<evidence type="ECO:0000256" key="1">
    <source>
        <dbReference type="SAM" id="MobiDB-lite"/>
    </source>
</evidence>
<feature type="compositionally biased region" description="Pro residues" evidence="1">
    <location>
        <begin position="77"/>
        <end position="104"/>
    </location>
</feature>
<dbReference type="PANTHER" id="PTHR33210:SF18">
    <property type="entry name" value="PROTODERMAL FACTOR 1"/>
    <property type="match status" value="1"/>
</dbReference>
<keyword evidence="5" id="KW-1185">Reference proteome</keyword>
<sequence>MAPGREAAFVLALSLFVAVAAAARLAPEKFGEEKTYAPPYGGTPSGSSPTTPDVPYSPTPAVPSNDSPTVPAVPDVPYTPPYTPTTPYTPDPSAPTTPSTPTPSTPGTCSWWSSNTSSFPDVISIFTTILDLFGTLSGSGSSPLSSITSIFGNSMTIQQGLTSTRNDGYGALLRQGSAAILNSYTRRDYAYSPFQVKLQFRNALGSQQQAFQMASLFENANLAMGRRQ</sequence>
<dbReference type="PaxDb" id="3218-PP1S31_134V6.1"/>
<name>A0A2K1JVV3_PHYPA</name>
<reference evidence="3 5" key="1">
    <citation type="journal article" date="2008" name="Science">
        <title>The Physcomitrella genome reveals evolutionary insights into the conquest of land by plants.</title>
        <authorList>
            <person name="Rensing S."/>
            <person name="Lang D."/>
            <person name="Zimmer A."/>
            <person name="Terry A."/>
            <person name="Salamov A."/>
            <person name="Shapiro H."/>
            <person name="Nishiyama T."/>
            <person name="Perroud P.-F."/>
            <person name="Lindquist E."/>
            <person name="Kamisugi Y."/>
            <person name="Tanahashi T."/>
            <person name="Sakakibara K."/>
            <person name="Fujita T."/>
            <person name="Oishi K."/>
            <person name="Shin-I T."/>
            <person name="Kuroki Y."/>
            <person name="Toyoda A."/>
            <person name="Suzuki Y."/>
            <person name="Hashimoto A."/>
            <person name="Yamaguchi K."/>
            <person name="Sugano A."/>
            <person name="Kohara Y."/>
            <person name="Fujiyama A."/>
            <person name="Anterola A."/>
            <person name="Aoki S."/>
            <person name="Ashton N."/>
            <person name="Barbazuk W.B."/>
            <person name="Barker E."/>
            <person name="Bennetzen J."/>
            <person name="Bezanilla M."/>
            <person name="Blankenship R."/>
            <person name="Cho S.H."/>
            <person name="Dutcher S."/>
            <person name="Estelle M."/>
            <person name="Fawcett J.A."/>
            <person name="Gundlach H."/>
            <person name="Hanada K."/>
            <person name="Heyl A."/>
            <person name="Hicks K.A."/>
            <person name="Hugh J."/>
            <person name="Lohr M."/>
            <person name="Mayer K."/>
            <person name="Melkozernov A."/>
            <person name="Murata T."/>
            <person name="Nelson D."/>
            <person name="Pils B."/>
            <person name="Prigge M."/>
            <person name="Reiss B."/>
            <person name="Renner T."/>
            <person name="Rombauts S."/>
            <person name="Rushton P."/>
            <person name="Sanderfoot A."/>
            <person name="Schween G."/>
            <person name="Shiu S.-H."/>
            <person name="Stueber K."/>
            <person name="Theodoulou F.L."/>
            <person name="Tu H."/>
            <person name="Van de Peer Y."/>
            <person name="Verrier P.J."/>
            <person name="Waters E."/>
            <person name="Wood A."/>
            <person name="Yang L."/>
            <person name="Cove D."/>
            <person name="Cuming A."/>
            <person name="Hasebe M."/>
            <person name="Lucas S."/>
            <person name="Mishler D.B."/>
            <person name="Reski R."/>
            <person name="Grigoriev I."/>
            <person name="Quatrano R.S."/>
            <person name="Boore J.L."/>
        </authorList>
    </citation>
    <scope>NUCLEOTIDE SEQUENCE [LARGE SCALE GENOMIC DNA]</scope>
    <source>
        <strain evidence="4 5">cv. Gransden 2004</strain>
    </source>
</reference>
<organism evidence="3">
    <name type="scientific">Physcomitrium patens</name>
    <name type="common">Spreading-leaved earth moss</name>
    <name type="synonym">Physcomitrella patens</name>
    <dbReference type="NCBI Taxonomy" id="3218"/>
    <lineage>
        <taxon>Eukaryota</taxon>
        <taxon>Viridiplantae</taxon>
        <taxon>Streptophyta</taxon>
        <taxon>Embryophyta</taxon>
        <taxon>Bryophyta</taxon>
        <taxon>Bryophytina</taxon>
        <taxon>Bryopsida</taxon>
        <taxon>Funariidae</taxon>
        <taxon>Funariales</taxon>
        <taxon>Funariaceae</taxon>
        <taxon>Physcomitrium</taxon>
    </lineage>
</organism>
<dbReference type="InterPro" id="IPR039923">
    <property type="entry name" value="Protodermal_1"/>
</dbReference>
<reference evidence="4" key="3">
    <citation type="submission" date="2020-12" db="UniProtKB">
        <authorList>
            <consortium name="EnsemblPlants"/>
        </authorList>
    </citation>
    <scope>IDENTIFICATION</scope>
</reference>
<dbReference type="EnsemblPlants" id="Pp3c11_23110V3.2">
    <property type="protein sequence ID" value="Pp3c11_23110V3.2"/>
    <property type="gene ID" value="Pp3c11_23110"/>
</dbReference>
<accession>A0A2K1JVV3</accession>
<evidence type="ECO:0000313" key="5">
    <source>
        <dbReference type="Proteomes" id="UP000006727"/>
    </source>
</evidence>
<dbReference type="OrthoDB" id="1939167at2759"/>
<keyword evidence="2" id="KW-0732">Signal</keyword>
<dbReference type="Proteomes" id="UP000006727">
    <property type="component" value="Chromosome 11"/>
</dbReference>
<evidence type="ECO:0000313" key="4">
    <source>
        <dbReference type="EnsemblPlants" id="Pp3c11_23110V3.1"/>
    </source>
</evidence>
<dbReference type="AlphaFoldDB" id="A0A2K1JVV3"/>
<feature type="signal peptide" evidence="2">
    <location>
        <begin position="1"/>
        <end position="22"/>
    </location>
</feature>
<evidence type="ECO:0000256" key="2">
    <source>
        <dbReference type="SAM" id="SignalP"/>
    </source>
</evidence>
<dbReference type="STRING" id="3218.A0A2K1JVV3"/>
<reference evidence="3 5" key="2">
    <citation type="journal article" date="2018" name="Plant J.">
        <title>The Physcomitrella patens chromosome-scale assembly reveals moss genome structure and evolution.</title>
        <authorList>
            <person name="Lang D."/>
            <person name="Ullrich K.K."/>
            <person name="Murat F."/>
            <person name="Fuchs J."/>
            <person name="Jenkins J."/>
            <person name="Haas F.B."/>
            <person name="Piednoel M."/>
            <person name="Gundlach H."/>
            <person name="Van Bel M."/>
            <person name="Meyberg R."/>
            <person name="Vives C."/>
            <person name="Morata J."/>
            <person name="Symeonidi A."/>
            <person name="Hiss M."/>
            <person name="Muchero W."/>
            <person name="Kamisugi Y."/>
            <person name="Saleh O."/>
            <person name="Blanc G."/>
            <person name="Decker E.L."/>
            <person name="van Gessel N."/>
            <person name="Grimwood J."/>
            <person name="Hayes R.D."/>
            <person name="Graham S.W."/>
            <person name="Gunter L.E."/>
            <person name="McDaniel S.F."/>
            <person name="Hoernstein S.N.W."/>
            <person name="Larsson A."/>
            <person name="Li F.W."/>
            <person name="Perroud P.F."/>
            <person name="Phillips J."/>
            <person name="Ranjan P."/>
            <person name="Rokshar D.S."/>
            <person name="Rothfels C.J."/>
            <person name="Schneider L."/>
            <person name="Shu S."/>
            <person name="Stevenson D.W."/>
            <person name="Thummler F."/>
            <person name="Tillich M."/>
            <person name="Villarreal Aguilar J.C."/>
            <person name="Widiez T."/>
            <person name="Wong G.K."/>
            <person name="Wymore A."/>
            <person name="Zhang Y."/>
            <person name="Zimmer A.D."/>
            <person name="Quatrano R.S."/>
            <person name="Mayer K.F.X."/>
            <person name="Goodstein D."/>
            <person name="Casacuberta J.M."/>
            <person name="Vandepoele K."/>
            <person name="Reski R."/>
            <person name="Cuming A.C."/>
            <person name="Tuskan G.A."/>
            <person name="Maumus F."/>
            <person name="Salse J."/>
            <person name="Schmutz J."/>
            <person name="Rensing S.A."/>
        </authorList>
    </citation>
    <scope>NUCLEOTIDE SEQUENCE [LARGE SCALE GENOMIC DNA]</scope>
    <source>
        <strain evidence="4 5">cv. Gransden 2004</strain>
    </source>
</reference>
<dbReference type="PANTHER" id="PTHR33210">
    <property type="entry name" value="PROTODERMAL FACTOR 1"/>
    <property type="match status" value="1"/>
</dbReference>
<proteinExistence type="predicted"/>
<dbReference type="RefSeq" id="XP_024387885.1">
    <property type="nucleotide sequence ID" value="XM_024532117.2"/>
</dbReference>
<dbReference type="Gramene" id="Pp3c11_23110V3.1">
    <property type="protein sequence ID" value="Pp3c11_23110V3.1"/>
    <property type="gene ID" value="Pp3c11_23110"/>
</dbReference>
<dbReference type="GeneID" id="112288187"/>
<protein>
    <submittedName>
        <fullName evidence="3 4">Uncharacterized protein</fullName>
    </submittedName>
</protein>
<feature type="region of interest" description="Disordered" evidence="1">
    <location>
        <begin position="29"/>
        <end position="108"/>
    </location>
</feature>